<evidence type="ECO:0000256" key="1">
    <source>
        <dbReference type="SAM" id="SignalP"/>
    </source>
</evidence>
<dbReference type="AlphaFoldDB" id="A0A4Z2EYU8"/>
<accession>A0A4Z2EYU8</accession>
<evidence type="ECO:0000313" key="3">
    <source>
        <dbReference type="Proteomes" id="UP000314294"/>
    </source>
</evidence>
<reference evidence="2 3" key="1">
    <citation type="submission" date="2019-03" db="EMBL/GenBank/DDBJ databases">
        <title>First draft genome of Liparis tanakae, snailfish: a comprehensive survey of snailfish specific genes.</title>
        <authorList>
            <person name="Kim W."/>
            <person name="Song I."/>
            <person name="Jeong J.-H."/>
            <person name="Kim D."/>
            <person name="Kim S."/>
            <person name="Ryu S."/>
            <person name="Song J.Y."/>
            <person name="Lee S.K."/>
        </authorList>
    </citation>
    <scope>NUCLEOTIDE SEQUENCE [LARGE SCALE GENOMIC DNA]</scope>
    <source>
        <tissue evidence="2">Muscle</tissue>
    </source>
</reference>
<dbReference type="SUPFAM" id="SSF50814">
    <property type="entry name" value="Lipocalins"/>
    <property type="match status" value="1"/>
</dbReference>
<name>A0A4Z2EYU8_9TELE</name>
<proteinExistence type="predicted"/>
<organism evidence="2 3">
    <name type="scientific">Liparis tanakae</name>
    <name type="common">Tanaka's snailfish</name>
    <dbReference type="NCBI Taxonomy" id="230148"/>
    <lineage>
        <taxon>Eukaryota</taxon>
        <taxon>Metazoa</taxon>
        <taxon>Chordata</taxon>
        <taxon>Craniata</taxon>
        <taxon>Vertebrata</taxon>
        <taxon>Euteleostomi</taxon>
        <taxon>Actinopterygii</taxon>
        <taxon>Neopterygii</taxon>
        <taxon>Teleostei</taxon>
        <taxon>Neoteleostei</taxon>
        <taxon>Acanthomorphata</taxon>
        <taxon>Eupercaria</taxon>
        <taxon>Perciformes</taxon>
        <taxon>Cottioidei</taxon>
        <taxon>Cottales</taxon>
        <taxon>Liparidae</taxon>
        <taxon>Liparis</taxon>
    </lineage>
</organism>
<sequence length="130" mass="14115">MLGLLGALMFVLAACAKMAGKWYIVGLASNAKWFVNNKAVMETSTAMLEPTGGDLNLTYANLKRACRRSSPSSTVSLDQPLHQGKAHDVECRTTEVTLVLQQKFIQFSLENGAHADNVLILPHNGECPQV</sequence>
<comment type="caution">
    <text evidence="2">The sequence shown here is derived from an EMBL/GenBank/DDBJ whole genome shotgun (WGS) entry which is preliminary data.</text>
</comment>
<dbReference type="OrthoDB" id="9048943at2759"/>
<evidence type="ECO:0000313" key="2">
    <source>
        <dbReference type="EMBL" id="TNN34146.1"/>
    </source>
</evidence>
<keyword evidence="3" id="KW-1185">Reference proteome</keyword>
<dbReference type="EMBL" id="SRLO01002032">
    <property type="protein sequence ID" value="TNN34146.1"/>
    <property type="molecule type" value="Genomic_DNA"/>
</dbReference>
<dbReference type="Proteomes" id="UP000314294">
    <property type="component" value="Unassembled WGS sequence"/>
</dbReference>
<keyword evidence="1" id="KW-0732">Signal</keyword>
<gene>
    <name evidence="2" type="primary">LIPO_0</name>
    <name evidence="2" type="ORF">EYF80_055692</name>
</gene>
<dbReference type="Gene3D" id="2.40.128.20">
    <property type="match status" value="1"/>
</dbReference>
<dbReference type="InterPro" id="IPR012674">
    <property type="entry name" value="Calycin"/>
</dbReference>
<feature type="chain" id="PRO_5021260066" evidence="1">
    <location>
        <begin position="17"/>
        <end position="130"/>
    </location>
</feature>
<protein>
    <submittedName>
        <fullName evidence="2">Lipocalin</fullName>
    </submittedName>
</protein>
<feature type="signal peptide" evidence="1">
    <location>
        <begin position="1"/>
        <end position="16"/>
    </location>
</feature>